<dbReference type="STRING" id="1754190.A0A1Y2ERM6"/>
<organism evidence="2 3">
    <name type="scientific">Neocallimastix californiae</name>
    <dbReference type="NCBI Taxonomy" id="1754190"/>
    <lineage>
        <taxon>Eukaryota</taxon>
        <taxon>Fungi</taxon>
        <taxon>Fungi incertae sedis</taxon>
        <taxon>Chytridiomycota</taxon>
        <taxon>Chytridiomycota incertae sedis</taxon>
        <taxon>Neocallimastigomycetes</taxon>
        <taxon>Neocallimastigales</taxon>
        <taxon>Neocallimastigaceae</taxon>
        <taxon>Neocallimastix</taxon>
    </lineage>
</organism>
<evidence type="ECO:0000259" key="1">
    <source>
        <dbReference type="Pfam" id="PF12735"/>
    </source>
</evidence>
<sequence length="553" mass="62431">MSQEQLEKENITLDILVPETNSEEVKEIINAKQRDCVFRDEVLNFYFIIRFKNDQVNIDSIIESSEVQVTVSIAENYLNKNSVTNFTETNGKKKIGGDTNENSIFQSNQEILFSLIYNSDEQKPILNKEEGYCLFPLKVPLDMSGIKEKRKSPSIILSASLVQKTSEGFKNSDIANNEEYCNAEVVTSPNHLEELWDETLNFPNSSRPLRLYEYRRTSLTDSIYSRTIQRSIALKPMIEVYLHSASIDTDEGILSVEIQCHSSNDSIPIELKQLNVDITNAVVTRYSSNNDNEDYPVVLQPEDRLYLLYHTSLLEDNSKSSLVGVGQSVSSSLKNGVHSVLISVQGTPLVDGVNNQIINSKFYSTMNFIPGNISTGVGVEGIITQPGISTTQRALEKFNSDDQEKLKNEGITISFSVTSAATFYKIFTIQLFIVNRSNKTRNFTVVIPSKMDEQKKKNLLDNIKGPSKEIGLAMKSEEFLRRWAENEKLESSLICLENNINLGALYPNTCQNINLHFIAIRGQIHTLKLVQLTDNESNMVMNIRNALQICVQE</sequence>
<proteinExistence type="predicted"/>
<name>A0A1Y2ERM6_9FUNG</name>
<protein>
    <recommendedName>
        <fullName evidence="1">Trafficking protein particle complex II-specific subunit 65 IgD3 domain-containing protein</fullName>
    </recommendedName>
</protein>
<keyword evidence="3" id="KW-1185">Reference proteome</keyword>
<evidence type="ECO:0000313" key="3">
    <source>
        <dbReference type="Proteomes" id="UP000193920"/>
    </source>
</evidence>
<dbReference type="InterPro" id="IPR024662">
    <property type="entry name" value="Trs65"/>
</dbReference>
<dbReference type="InterPro" id="IPR055420">
    <property type="entry name" value="IgD3_Trs65"/>
</dbReference>
<comment type="caution">
    <text evidence="2">The sequence shown here is derived from an EMBL/GenBank/DDBJ whole genome shotgun (WGS) entry which is preliminary data.</text>
</comment>
<gene>
    <name evidence="2" type="ORF">LY90DRAFT_666369</name>
</gene>
<dbReference type="PANTHER" id="PTHR28159:SF1">
    <property type="entry name" value="TRAFFICKING PROTEIN PARTICLE COMPLEX II-SPECIFIC SUBUNIT 65"/>
    <property type="match status" value="1"/>
</dbReference>
<dbReference type="AlphaFoldDB" id="A0A1Y2ERM6"/>
<feature type="domain" description="Trafficking protein particle complex II-specific subunit 65 IgD3" evidence="1">
    <location>
        <begin position="400"/>
        <end position="549"/>
    </location>
</feature>
<dbReference type="GO" id="GO:0006891">
    <property type="term" value="P:intra-Golgi vesicle-mediated transport"/>
    <property type="evidence" value="ECO:0007669"/>
    <property type="project" value="InterPro"/>
</dbReference>
<dbReference type="Pfam" id="PF12735">
    <property type="entry name" value="IgD3_Trs65"/>
    <property type="match status" value="1"/>
</dbReference>
<dbReference type="PANTHER" id="PTHR28159">
    <property type="entry name" value="TRAFFICKING PROTEIN PARTICLE COMPLEX II-SPECIFIC SUBUNIT 65"/>
    <property type="match status" value="1"/>
</dbReference>
<dbReference type="Proteomes" id="UP000193920">
    <property type="component" value="Unassembled WGS sequence"/>
</dbReference>
<dbReference type="GO" id="GO:1990071">
    <property type="term" value="C:TRAPPII protein complex"/>
    <property type="evidence" value="ECO:0007669"/>
    <property type="project" value="InterPro"/>
</dbReference>
<accession>A0A1Y2ERM6</accession>
<reference evidence="2 3" key="1">
    <citation type="submission" date="2016-08" db="EMBL/GenBank/DDBJ databases">
        <title>A Parts List for Fungal Cellulosomes Revealed by Comparative Genomics.</title>
        <authorList>
            <consortium name="DOE Joint Genome Institute"/>
            <person name="Haitjema C.H."/>
            <person name="Gilmore S.P."/>
            <person name="Henske J.K."/>
            <person name="Solomon K.V."/>
            <person name="De Groot R."/>
            <person name="Kuo A."/>
            <person name="Mondo S.J."/>
            <person name="Salamov A.A."/>
            <person name="Labutti K."/>
            <person name="Zhao Z."/>
            <person name="Chiniquy J."/>
            <person name="Barry K."/>
            <person name="Brewer H.M."/>
            <person name="Purvine S.O."/>
            <person name="Wright A.T."/>
            <person name="Boxma B."/>
            <person name="Van Alen T."/>
            <person name="Hackstein J.H."/>
            <person name="Baker S.E."/>
            <person name="Grigoriev I.V."/>
            <person name="O'Malley M.A."/>
        </authorList>
    </citation>
    <scope>NUCLEOTIDE SEQUENCE [LARGE SCALE GENOMIC DNA]</scope>
    <source>
        <strain evidence="2 3">G1</strain>
    </source>
</reference>
<dbReference type="EMBL" id="MCOG01000030">
    <property type="protein sequence ID" value="ORY74243.1"/>
    <property type="molecule type" value="Genomic_DNA"/>
</dbReference>
<evidence type="ECO:0000313" key="2">
    <source>
        <dbReference type="EMBL" id="ORY74243.1"/>
    </source>
</evidence>
<dbReference type="OrthoDB" id="538223at2759"/>